<sequence>MAHPPSTRRDQHHFSPPKVSDLVPLMNLFLIIIPFLLLMMVVTQIAMIALNFTHGNAAEKQAGGPLNGTSVTQKNIPEITIIIMASQDSLGTTFPGFEIREPEKTKDNVGLVNGYYDYVKLDEKLKAIRQRYPDLQDISVAPYDDVLYDTLIKTIDLCRENNFSNIHYKAPQVRYFAREVK</sequence>
<name>A0AC61QKH0_9BACT</name>
<evidence type="ECO:0000313" key="1">
    <source>
        <dbReference type="EMBL" id="TDF74130.1"/>
    </source>
</evidence>
<reference evidence="1" key="1">
    <citation type="submission" date="2019-03" db="EMBL/GenBank/DDBJ databases">
        <title>Candidatus Syntrophosphaera thermopropionivorans: a novel player in syntrophic propionate oxidation during anaerobic digestion.</title>
        <authorList>
            <person name="Dyksma S."/>
        </authorList>
    </citation>
    <scope>NUCLEOTIDE SEQUENCE</scope>
    <source>
        <strain evidence="1">W5</strain>
    </source>
</reference>
<dbReference type="Proteomes" id="UP000294588">
    <property type="component" value="Unassembled WGS sequence"/>
</dbReference>
<proteinExistence type="predicted"/>
<protein>
    <submittedName>
        <fullName evidence="1">Uncharacterized protein</fullName>
    </submittedName>
</protein>
<evidence type="ECO:0000313" key="2">
    <source>
        <dbReference type="Proteomes" id="UP000294588"/>
    </source>
</evidence>
<accession>A0AC61QKH0</accession>
<dbReference type="EMBL" id="SMOG01000002">
    <property type="protein sequence ID" value="TDF74130.1"/>
    <property type="molecule type" value="Genomic_DNA"/>
</dbReference>
<organism evidence="1 2">
    <name type="scientific">Candidatus Syntrophosphaera thermopropionivorans</name>
    <dbReference type="NCBI Taxonomy" id="2593015"/>
    <lineage>
        <taxon>Bacteria</taxon>
        <taxon>Pseudomonadati</taxon>
        <taxon>Candidatus Cloacimonadota</taxon>
        <taxon>Candidatus Cloacimonadia</taxon>
        <taxon>Candidatus Cloacimonadales</taxon>
        <taxon>Candidatus Cloacimonadaceae</taxon>
        <taxon>Candidatus Syntrophosphaera</taxon>
    </lineage>
</organism>
<keyword evidence="2" id="KW-1185">Reference proteome</keyword>
<comment type="caution">
    <text evidence="1">The sequence shown here is derived from an EMBL/GenBank/DDBJ whole genome shotgun (WGS) entry which is preliminary data.</text>
</comment>
<gene>
    <name evidence="1" type="ORF">E0946_01495</name>
</gene>